<evidence type="ECO:0000313" key="6">
    <source>
        <dbReference type="Proteomes" id="UP000237381"/>
    </source>
</evidence>
<dbReference type="GO" id="GO:1902201">
    <property type="term" value="P:negative regulation of bacterial-type flagellum-dependent cell motility"/>
    <property type="evidence" value="ECO:0007669"/>
    <property type="project" value="TreeGrafter"/>
</dbReference>
<dbReference type="RefSeq" id="WP_103705309.1">
    <property type="nucleotide sequence ID" value="NZ_PQGA01000008.1"/>
</dbReference>
<protein>
    <recommendedName>
        <fullName evidence="1">diguanylate cyclase</fullName>
        <ecNumber evidence="1">2.7.7.65</ecNumber>
    </recommendedName>
</protein>
<dbReference type="InterPro" id="IPR043128">
    <property type="entry name" value="Rev_trsase/Diguanyl_cyclase"/>
</dbReference>
<dbReference type="InterPro" id="IPR000160">
    <property type="entry name" value="GGDEF_dom"/>
</dbReference>
<evidence type="ECO:0000256" key="3">
    <source>
        <dbReference type="SAM" id="MobiDB-lite"/>
    </source>
</evidence>
<evidence type="ECO:0000313" key="5">
    <source>
        <dbReference type="EMBL" id="POR50617.1"/>
    </source>
</evidence>
<evidence type="ECO:0000256" key="2">
    <source>
        <dbReference type="ARBA" id="ARBA00034247"/>
    </source>
</evidence>
<reference evidence="5 6" key="1">
    <citation type="submission" date="2018-01" db="EMBL/GenBank/DDBJ databases">
        <title>Genomic Encyclopedia of Type Strains, Phase III (KMG-III): the genomes of soil and plant-associated and newly described type strains.</title>
        <authorList>
            <person name="Whitman W."/>
        </authorList>
    </citation>
    <scope>NUCLEOTIDE SEQUENCE [LARGE SCALE GENOMIC DNA]</scope>
    <source>
        <strain evidence="5 6">JCM 18070</strain>
    </source>
</reference>
<dbReference type="Gene3D" id="3.30.70.270">
    <property type="match status" value="1"/>
</dbReference>
<dbReference type="PANTHER" id="PTHR45138">
    <property type="entry name" value="REGULATORY COMPONENTS OF SENSORY TRANSDUCTION SYSTEM"/>
    <property type="match status" value="1"/>
</dbReference>
<organism evidence="5 6">
    <name type="scientific">Paraburkholderia eburnea</name>
    <dbReference type="NCBI Taxonomy" id="1189126"/>
    <lineage>
        <taxon>Bacteria</taxon>
        <taxon>Pseudomonadati</taxon>
        <taxon>Pseudomonadota</taxon>
        <taxon>Betaproteobacteria</taxon>
        <taxon>Burkholderiales</taxon>
        <taxon>Burkholderiaceae</taxon>
        <taxon>Paraburkholderia</taxon>
    </lineage>
</organism>
<feature type="domain" description="GGDEF" evidence="4">
    <location>
        <begin position="100"/>
        <end position="242"/>
    </location>
</feature>
<dbReference type="EC" id="2.7.7.65" evidence="1"/>
<dbReference type="PANTHER" id="PTHR45138:SF9">
    <property type="entry name" value="DIGUANYLATE CYCLASE DGCM-RELATED"/>
    <property type="match status" value="1"/>
</dbReference>
<accession>A0A2S4M7W2</accession>
<dbReference type="FunFam" id="3.30.70.270:FF:000001">
    <property type="entry name" value="Diguanylate cyclase domain protein"/>
    <property type="match status" value="1"/>
</dbReference>
<dbReference type="AlphaFoldDB" id="A0A2S4M7W2"/>
<name>A0A2S4M7W2_9BURK</name>
<comment type="catalytic activity">
    <reaction evidence="2">
        <text>2 GTP = 3',3'-c-di-GMP + 2 diphosphate</text>
        <dbReference type="Rhea" id="RHEA:24898"/>
        <dbReference type="ChEBI" id="CHEBI:33019"/>
        <dbReference type="ChEBI" id="CHEBI:37565"/>
        <dbReference type="ChEBI" id="CHEBI:58805"/>
        <dbReference type="EC" id="2.7.7.65"/>
    </reaction>
</comment>
<dbReference type="PROSITE" id="PS50887">
    <property type="entry name" value="GGDEF"/>
    <property type="match status" value="1"/>
</dbReference>
<dbReference type="EMBL" id="PQGA01000008">
    <property type="protein sequence ID" value="POR50617.1"/>
    <property type="molecule type" value="Genomic_DNA"/>
</dbReference>
<feature type="region of interest" description="Disordered" evidence="3">
    <location>
        <begin position="1"/>
        <end position="30"/>
    </location>
</feature>
<dbReference type="InterPro" id="IPR029787">
    <property type="entry name" value="Nucleotide_cyclase"/>
</dbReference>
<dbReference type="NCBIfam" id="TIGR00254">
    <property type="entry name" value="GGDEF"/>
    <property type="match status" value="1"/>
</dbReference>
<dbReference type="SUPFAM" id="SSF55073">
    <property type="entry name" value="Nucleotide cyclase"/>
    <property type="match status" value="1"/>
</dbReference>
<keyword evidence="6" id="KW-1185">Reference proteome</keyword>
<dbReference type="OrthoDB" id="9813903at2"/>
<dbReference type="InterPro" id="IPR050469">
    <property type="entry name" value="Diguanylate_Cyclase"/>
</dbReference>
<gene>
    <name evidence="5" type="ORF">B0G62_108109</name>
</gene>
<dbReference type="CDD" id="cd01949">
    <property type="entry name" value="GGDEF"/>
    <property type="match status" value="1"/>
</dbReference>
<dbReference type="GO" id="GO:0005886">
    <property type="term" value="C:plasma membrane"/>
    <property type="evidence" value="ECO:0007669"/>
    <property type="project" value="TreeGrafter"/>
</dbReference>
<sequence>MRNTNAFRKRASYAARARPHPPPAQWRAHRARATPFAPASILPTRLRSERQRLIRYIRELEAENATLAELSVTDALTGVYNRRYLEVVLAHDARLRERTHTAALCVFDIDNFKLINDAFGHNAGDRVLRAVARAVTGGLRTGDDYLFRLGGDEFCVLLFAESARETLRVAQCLQQAVRTLEPPQRELQGHALTISMGVAWRAHKHTHEHGTSATPWDMYQRADQMLYAAKRAGRDRIEFTAV</sequence>
<dbReference type="GO" id="GO:0052621">
    <property type="term" value="F:diguanylate cyclase activity"/>
    <property type="evidence" value="ECO:0007669"/>
    <property type="project" value="UniProtKB-EC"/>
</dbReference>
<dbReference type="Pfam" id="PF00990">
    <property type="entry name" value="GGDEF"/>
    <property type="match status" value="1"/>
</dbReference>
<dbReference type="SMART" id="SM00267">
    <property type="entry name" value="GGDEF"/>
    <property type="match status" value="1"/>
</dbReference>
<comment type="caution">
    <text evidence="5">The sequence shown here is derived from an EMBL/GenBank/DDBJ whole genome shotgun (WGS) entry which is preliminary data.</text>
</comment>
<evidence type="ECO:0000259" key="4">
    <source>
        <dbReference type="PROSITE" id="PS50887"/>
    </source>
</evidence>
<dbReference type="Proteomes" id="UP000237381">
    <property type="component" value="Unassembled WGS sequence"/>
</dbReference>
<evidence type="ECO:0000256" key="1">
    <source>
        <dbReference type="ARBA" id="ARBA00012528"/>
    </source>
</evidence>
<proteinExistence type="predicted"/>
<dbReference type="GO" id="GO:0043709">
    <property type="term" value="P:cell adhesion involved in single-species biofilm formation"/>
    <property type="evidence" value="ECO:0007669"/>
    <property type="project" value="TreeGrafter"/>
</dbReference>